<dbReference type="FunFam" id="1.10.45.10:FF:000001">
    <property type="entry name" value="D-lactate dehydrogenase mitochondrial"/>
    <property type="match status" value="1"/>
</dbReference>
<dbReference type="Proteomes" id="UP000188879">
    <property type="component" value="Unassembled WGS sequence"/>
</dbReference>
<evidence type="ECO:0000313" key="6">
    <source>
        <dbReference type="EMBL" id="ONG54797.1"/>
    </source>
</evidence>
<proteinExistence type="inferred from homology"/>
<dbReference type="Gene3D" id="3.30.70.2190">
    <property type="match status" value="1"/>
</dbReference>
<dbReference type="Gene3D" id="3.30.70.2740">
    <property type="match status" value="1"/>
</dbReference>
<dbReference type="InterPro" id="IPR016164">
    <property type="entry name" value="FAD-linked_Oxase-like_C"/>
</dbReference>
<dbReference type="InterPro" id="IPR016169">
    <property type="entry name" value="FAD-bd_PCMH_sub2"/>
</dbReference>
<reference evidence="6 7" key="1">
    <citation type="submission" date="2016-10" db="EMBL/GenBank/DDBJ databases">
        <title>Draft Genome sequence of Roseomonas sp. strain M3.</title>
        <authorList>
            <person name="Subhash Y."/>
            <person name="Lee S."/>
        </authorList>
    </citation>
    <scope>NUCLEOTIDE SEQUENCE [LARGE SCALE GENOMIC DNA]</scope>
    <source>
        <strain evidence="6 7">M3</strain>
    </source>
</reference>
<dbReference type="InterPro" id="IPR051264">
    <property type="entry name" value="FAD-oxidored/transferase_4"/>
</dbReference>
<comment type="caution">
    <text evidence="6">The sequence shown here is derived from an EMBL/GenBank/DDBJ whole genome shotgun (WGS) entry which is preliminary data.</text>
</comment>
<dbReference type="PANTHER" id="PTHR43716">
    <property type="entry name" value="D-2-HYDROXYGLUTARATE DEHYDROGENASE, MITOCHONDRIAL"/>
    <property type="match status" value="1"/>
</dbReference>
<protein>
    <submittedName>
        <fullName evidence="6">Hydroxyacid dehydrogenase</fullName>
    </submittedName>
</protein>
<organism evidence="6 7">
    <name type="scientific">Teichococcus deserti</name>
    <dbReference type="NCBI Taxonomy" id="1817963"/>
    <lineage>
        <taxon>Bacteria</taxon>
        <taxon>Pseudomonadati</taxon>
        <taxon>Pseudomonadota</taxon>
        <taxon>Alphaproteobacteria</taxon>
        <taxon>Acetobacterales</taxon>
        <taxon>Roseomonadaceae</taxon>
        <taxon>Roseomonas</taxon>
    </lineage>
</organism>
<keyword evidence="3" id="KW-0285">Flavoprotein</keyword>
<dbReference type="GO" id="GO:0071949">
    <property type="term" value="F:FAD binding"/>
    <property type="evidence" value="ECO:0007669"/>
    <property type="project" value="InterPro"/>
</dbReference>
<dbReference type="AlphaFoldDB" id="A0A1V2H3Z6"/>
<sequence length="486" mass="52234">MRDPGRFERDVLAPIRAIVGDRGIITDADAKQPHLVAWRDNWTGAVPAVVMPADTAQMAAVVAICAATGTPIVPQGGNTGLTGASQPHADNSEIILSTSRMQKIRAIDLDNDTITVDAGCVLATIQQAAAEAGRLFPLSLGAEGSCQIGGNLSTNAGGVQALRYGTARGLVLGLEVVLPDGRIWDGLRGLRKDSAGYDLKQLFIGAEGTLGIITAATLRLLPQTPASATAFLAVPDPAHAVAWLRRARKNLGENITTFELMERRCLDIAMRHNSRIADPLATRYDWYILVELNAQGDEEALRQRLLTVLEAGIEADEVLDGTLAASAEQAAALWRIREGAPEGQRLEGASYKHDVSVPVSQVPRFIAEADAALAARFPGIRSFGFGHLGDGNIHYNPIQAEGGDFAEWQSYLPEVNRIVHDIVIGLGGSITAEHGVGRLRIAELAHYKSDLEMEMMARLKQCFDPQNIMNPGKLLQPELLARHKAR</sequence>
<dbReference type="InterPro" id="IPR016166">
    <property type="entry name" value="FAD-bd_PCMH"/>
</dbReference>
<evidence type="ECO:0000256" key="1">
    <source>
        <dbReference type="ARBA" id="ARBA00001974"/>
    </source>
</evidence>
<evidence type="ECO:0000256" key="3">
    <source>
        <dbReference type="ARBA" id="ARBA00022630"/>
    </source>
</evidence>
<dbReference type="InterPro" id="IPR036318">
    <property type="entry name" value="FAD-bd_PCMH-like_sf"/>
</dbReference>
<dbReference type="InterPro" id="IPR006094">
    <property type="entry name" value="Oxid_FAD_bind_N"/>
</dbReference>
<dbReference type="GO" id="GO:0003824">
    <property type="term" value="F:catalytic activity"/>
    <property type="evidence" value="ECO:0007669"/>
    <property type="project" value="InterPro"/>
</dbReference>
<evidence type="ECO:0000313" key="7">
    <source>
        <dbReference type="Proteomes" id="UP000188879"/>
    </source>
</evidence>
<evidence type="ECO:0000259" key="5">
    <source>
        <dbReference type="PROSITE" id="PS51387"/>
    </source>
</evidence>
<gene>
    <name evidence="6" type="ORF">BKE38_09990</name>
</gene>
<dbReference type="Gene3D" id="1.10.45.10">
    <property type="entry name" value="Vanillyl-alcohol Oxidase, Chain A, domain 4"/>
    <property type="match status" value="1"/>
</dbReference>
<keyword evidence="7" id="KW-1185">Reference proteome</keyword>
<dbReference type="Pfam" id="PF01565">
    <property type="entry name" value="FAD_binding_4"/>
    <property type="match status" value="1"/>
</dbReference>
<dbReference type="PROSITE" id="PS51387">
    <property type="entry name" value="FAD_PCMH"/>
    <property type="match status" value="1"/>
</dbReference>
<keyword evidence="4" id="KW-0274">FAD</keyword>
<name>A0A1V2H3Z6_9PROT</name>
<dbReference type="Gene3D" id="3.30.43.10">
    <property type="entry name" value="Uridine Diphospho-n-acetylenolpyruvylglucosamine Reductase, domain 2"/>
    <property type="match status" value="1"/>
</dbReference>
<dbReference type="GO" id="GO:0022904">
    <property type="term" value="P:respiratory electron transport chain"/>
    <property type="evidence" value="ECO:0007669"/>
    <property type="project" value="TreeGrafter"/>
</dbReference>
<evidence type="ECO:0000256" key="4">
    <source>
        <dbReference type="ARBA" id="ARBA00022827"/>
    </source>
</evidence>
<dbReference type="InterPro" id="IPR004113">
    <property type="entry name" value="FAD-bd_oxidored_4_C"/>
</dbReference>
<dbReference type="SUPFAM" id="SSF55103">
    <property type="entry name" value="FAD-linked oxidases, C-terminal domain"/>
    <property type="match status" value="1"/>
</dbReference>
<dbReference type="InterPro" id="IPR016167">
    <property type="entry name" value="FAD-bd_PCMH_sub1"/>
</dbReference>
<dbReference type="SUPFAM" id="SSF56176">
    <property type="entry name" value="FAD-binding/transporter-associated domain-like"/>
    <property type="match status" value="1"/>
</dbReference>
<evidence type="ECO:0000256" key="2">
    <source>
        <dbReference type="ARBA" id="ARBA00008000"/>
    </source>
</evidence>
<comment type="cofactor">
    <cofactor evidence="1">
        <name>FAD</name>
        <dbReference type="ChEBI" id="CHEBI:57692"/>
    </cofactor>
</comment>
<dbReference type="PANTHER" id="PTHR43716:SF2">
    <property type="entry name" value="BLL6224 PROTEIN"/>
    <property type="match status" value="1"/>
</dbReference>
<accession>A0A1V2H3Z6</accession>
<dbReference type="InterPro" id="IPR016171">
    <property type="entry name" value="Vanillyl_alc_oxidase_C-sub2"/>
</dbReference>
<comment type="similarity">
    <text evidence="2">Belongs to the FAD-binding oxidoreductase/transferase type 4 family.</text>
</comment>
<dbReference type="Gene3D" id="3.30.465.10">
    <property type="match status" value="1"/>
</dbReference>
<dbReference type="EMBL" id="MLCO01000080">
    <property type="protein sequence ID" value="ONG54797.1"/>
    <property type="molecule type" value="Genomic_DNA"/>
</dbReference>
<dbReference type="Pfam" id="PF02913">
    <property type="entry name" value="FAD-oxidase_C"/>
    <property type="match status" value="1"/>
</dbReference>
<feature type="domain" description="FAD-binding PCMH-type" evidence="5">
    <location>
        <begin position="42"/>
        <end position="223"/>
    </location>
</feature>